<dbReference type="AlphaFoldDB" id="A0A6C1U0U6"/>
<sequence>MKNVKLNFLLMFFLILGLSYQGYADCPIFVKSNTEIEAAANKTGKGLKNFFSFNWSNLDFDE</sequence>
<protein>
    <submittedName>
        <fullName evidence="1">Uncharacterized protein</fullName>
    </submittedName>
</protein>
<evidence type="ECO:0000313" key="1">
    <source>
        <dbReference type="EMBL" id="TVS93583.1"/>
    </source>
</evidence>
<reference evidence="1" key="1">
    <citation type="submission" date="2019-07" db="EMBL/GenBank/DDBJ databases">
        <title>Genome assemblies of Wolbachia strains wAlbA and wAlbB in wild caught Aedes albopictus specimens.</title>
        <authorList>
            <person name="Kulkarni A."/>
            <person name="Yu W."/>
            <person name="Xue R.-D."/>
            <person name="Ma Y."/>
            <person name="Xu J."/>
        </authorList>
    </citation>
    <scope>NUCLEOTIDE SEQUENCE</scope>
    <source>
        <strain evidence="1">HN2016</strain>
    </source>
</reference>
<dbReference type="EMBL" id="NWVJ02000268">
    <property type="protein sequence ID" value="TVS93583.1"/>
    <property type="molecule type" value="Genomic_DNA"/>
</dbReference>
<comment type="caution">
    <text evidence="1">The sequence shown here is derived from an EMBL/GenBank/DDBJ whole genome shotgun (WGS) entry which is preliminary data.</text>
</comment>
<organism evidence="1">
    <name type="scientific">Wolbachia pipientis</name>
    <dbReference type="NCBI Taxonomy" id="955"/>
    <lineage>
        <taxon>Bacteria</taxon>
        <taxon>Pseudomonadati</taxon>
        <taxon>Pseudomonadota</taxon>
        <taxon>Alphaproteobacteria</taxon>
        <taxon>Rickettsiales</taxon>
        <taxon>Anaplasmataceae</taxon>
        <taxon>Wolbachieae</taxon>
        <taxon>Wolbachia</taxon>
    </lineage>
</organism>
<name>A0A6C1U0U6_WOLPI</name>
<feature type="non-terminal residue" evidence="1">
    <location>
        <position position="62"/>
    </location>
</feature>
<dbReference type="Proteomes" id="UP000218080">
    <property type="component" value="Unassembled WGS sequence"/>
</dbReference>
<gene>
    <name evidence="1" type="ORF">COM42_004660</name>
</gene>
<proteinExistence type="predicted"/>
<accession>A0A6C1U0U6</accession>